<evidence type="ECO:0000256" key="1">
    <source>
        <dbReference type="ARBA" id="ARBA00022679"/>
    </source>
</evidence>
<dbReference type="GO" id="GO:0008033">
    <property type="term" value="P:tRNA processing"/>
    <property type="evidence" value="ECO:0007669"/>
    <property type="project" value="InterPro"/>
</dbReference>
<dbReference type="SUPFAM" id="SSF52402">
    <property type="entry name" value="Adenine nucleotide alpha hydrolases-like"/>
    <property type="match status" value="1"/>
</dbReference>
<dbReference type="Gene3D" id="3.40.50.620">
    <property type="entry name" value="HUPs"/>
    <property type="match status" value="1"/>
</dbReference>
<dbReference type="AlphaFoldDB" id="A0A9W6D207"/>
<dbReference type="Pfam" id="PF01171">
    <property type="entry name" value="ATP_bind_3"/>
    <property type="match status" value="1"/>
</dbReference>
<dbReference type="InterPro" id="IPR011063">
    <property type="entry name" value="TilS/TtcA_N"/>
</dbReference>
<protein>
    <submittedName>
        <fullName evidence="4">Adenine nucleotide alpha hydrolase</fullName>
    </submittedName>
</protein>
<accession>A0A9W6D207</accession>
<dbReference type="GO" id="GO:0016787">
    <property type="term" value="F:hydrolase activity"/>
    <property type="evidence" value="ECO:0007669"/>
    <property type="project" value="UniProtKB-KW"/>
</dbReference>
<dbReference type="InterPro" id="IPR014729">
    <property type="entry name" value="Rossmann-like_a/b/a_fold"/>
</dbReference>
<sequence>MAFIDQEVRRLVGKAIHHYGLIEDGETIVVAVSGGKDSMLLLWLLRERLSRLPIRYDLVAVHVDPGFETESAGLLEDYFKREGFRHEIIRTDHGVKAHGPENRENPCFLCARLRRTTLFKKAHELGCRKLAFGHNQDDFIETFFINICYGAQVAAMLPKQEFFNGEVTVIRPLALVPAEKVERLSRRLNIPVIRNGCPSSNKNKRMEIRTLLDSLYRKSPKVRGNVFHAMSHVNLAYLPPPLNAMPGSSTLLQTLAVQKDGS</sequence>
<evidence type="ECO:0000256" key="2">
    <source>
        <dbReference type="PIRSR" id="PIRSR004976-51"/>
    </source>
</evidence>
<feature type="binding site" evidence="2">
    <location>
        <position position="138"/>
    </location>
    <ligand>
        <name>ATP</name>
        <dbReference type="ChEBI" id="CHEBI:30616"/>
    </ligand>
</feature>
<organism evidence="4 5">
    <name type="scientific">Desulforhabdus amnigena</name>
    <dbReference type="NCBI Taxonomy" id="40218"/>
    <lineage>
        <taxon>Bacteria</taxon>
        <taxon>Pseudomonadati</taxon>
        <taxon>Thermodesulfobacteriota</taxon>
        <taxon>Syntrophobacteria</taxon>
        <taxon>Syntrophobacterales</taxon>
        <taxon>Syntrophobacteraceae</taxon>
        <taxon>Desulforhabdus</taxon>
    </lineage>
</organism>
<dbReference type="PANTHER" id="PTHR43686:SF1">
    <property type="entry name" value="AMINOTRAN_5 DOMAIN-CONTAINING PROTEIN"/>
    <property type="match status" value="1"/>
</dbReference>
<keyword evidence="5" id="KW-1185">Reference proteome</keyword>
<evidence type="ECO:0000259" key="3">
    <source>
        <dbReference type="Pfam" id="PF01171"/>
    </source>
</evidence>
<feature type="binding site" evidence="2">
    <location>
        <begin position="31"/>
        <end position="33"/>
    </location>
    <ligand>
        <name>ATP</name>
        <dbReference type="ChEBI" id="CHEBI:30616"/>
    </ligand>
</feature>
<dbReference type="EMBL" id="BSDR01000001">
    <property type="protein sequence ID" value="GLI34717.1"/>
    <property type="molecule type" value="Genomic_DNA"/>
</dbReference>
<proteinExistence type="predicted"/>
<keyword evidence="4" id="KW-0378">Hydrolase</keyword>
<name>A0A9W6D207_9BACT</name>
<dbReference type="PANTHER" id="PTHR43686">
    <property type="entry name" value="SULFURTRANSFERASE-RELATED"/>
    <property type="match status" value="1"/>
</dbReference>
<dbReference type="GO" id="GO:0016740">
    <property type="term" value="F:transferase activity"/>
    <property type="evidence" value="ECO:0007669"/>
    <property type="project" value="UniProtKB-KW"/>
</dbReference>
<dbReference type="RefSeq" id="WP_281794123.1">
    <property type="nucleotide sequence ID" value="NZ_BSDR01000001.1"/>
</dbReference>
<reference evidence="4" key="1">
    <citation type="submission" date="2022-12" db="EMBL/GenBank/DDBJ databases">
        <title>Reference genome sequencing for broad-spectrum identification of bacterial and archaeal isolates by mass spectrometry.</title>
        <authorList>
            <person name="Sekiguchi Y."/>
            <person name="Tourlousse D.M."/>
        </authorList>
    </citation>
    <scope>NUCLEOTIDE SEQUENCE</scope>
    <source>
        <strain evidence="4">ASRB1</strain>
    </source>
</reference>
<gene>
    <name evidence="4" type="ORF">DAMNIGENAA_21500</name>
</gene>
<keyword evidence="2" id="KW-0547">Nucleotide-binding</keyword>
<keyword evidence="2" id="KW-0067">ATP-binding</keyword>
<evidence type="ECO:0000313" key="5">
    <source>
        <dbReference type="Proteomes" id="UP001144372"/>
    </source>
</evidence>
<feature type="domain" description="tRNA(Ile)-lysidine/2-thiocytidine synthase N-terminal" evidence="3">
    <location>
        <begin position="28"/>
        <end position="209"/>
    </location>
</feature>
<dbReference type="PIRSF" id="PIRSF004976">
    <property type="entry name" value="ATPase_YdaO"/>
    <property type="match status" value="1"/>
</dbReference>
<dbReference type="InterPro" id="IPR035107">
    <property type="entry name" value="tRNA_thiolation_TtcA_Ctu1"/>
</dbReference>
<feature type="binding site" evidence="2">
    <location>
        <position position="37"/>
    </location>
    <ligand>
        <name>ATP</name>
        <dbReference type="ChEBI" id="CHEBI:30616"/>
    </ligand>
</feature>
<evidence type="ECO:0000313" key="4">
    <source>
        <dbReference type="EMBL" id="GLI34717.1"/>
    </source>
</evidence>
<dbReference type="CDD" id="cd24138">
    <property type="entry name" value="TtcA-like"/>
    <property type="match status" value="1"/>
</dbReference>
<keyword evidence="1" id="KW-0808">Transferase</keyword>
<feature type="binding site" evidence="2">
    <location>
        <position position="133"/>
    </location>
    <ligand>
        <name>ATP</name>
        <dbReference type="ChEBI" id="CHEBI:30616"/>
    </ligand>
</feature>
<comment type="caution">
    <text evidence="4">The sequence shown here is derived from an EMBL/GenBank/DDBJ whole genome shotgun (WGS) entry which is preliminary data.</text>
</comment>
<feature type="binding site" evidence="2">
    <location>
        <position position="63"/>
    </location>
    <ligand>
        <name>ATP</name>
        <dbReference type="ChEBI" id="CHEBI:30616"/>
    </ligand>
</feature>
<dbReference type="Proteomes" id="UP001144372">
    <property type="component" value="Unassembled WGS sequence"/>
</dbReference>
<dbReference type="GO" id="GO:0005524">
    <property type="term" value="F:ATP binding"/>
    <property type="evidence" value="ECO:0007669"/>
    <property type="project" value="UniProtKB-KW"/>
</dbReference>